<keyword evidence="2" id="KW-1185">Reference proteome</keyword>
<dbReference type="EMBL" id="JBBNPS010000016">
    <property type="protein sequence ID" value="MEQ3353883.1"/>
    <property type="molecule type" value="Genomic_DNA"/>
</dbReference>
<evidence type="ECO:0000313" key="2">
    <source>
        <dbReference type="Proteomes" id="UP001481872"/>
    </source>
</evidence>
<gene>
    <name evidence="1" type="ORF">AAA081_06205</name>
</gene>
<dbReference type="RefSeq" id="WP_349054162.1">
    <property type="nucleotide sequence ID" value="NZ_JBBNPS010000016.1"/>
</dbReference>
<name>A0ABV1J6R7_9FIRM</name>
<evidence type="ECO:0000313" key="1">
    <source>
        <dbReference type="EMBL" id="MEQ3353883.1"/>
    </source>
</evidence>
<dbReference type="Proteomes" id="UP001481872">
    <property type="component" value="Unassembled WGS sequence"/>
</dbReference>
<organism evidence="1 2">
    <name type="scientific">Aedoeadaptatus acetigenes</name>
    <dbReference type="NCBI Taxonomy" id="2981723"/>
    <lineage>
        <taxon>Bacteria</taxon>
        <taxon>Bacillati</taxon>
        <taxon>Bacillota</taxon>
        <taxon>Tissierellia</taxon>
        <taxon>Tissierellales</taxon>
        <taxon>Peptoniphilaceae</taxon>
        <taxon>Aedoeadaptatus</taxon>
    </lineage>
</organism>
<sequence>MINNFLLDNVFKNSEDPKEWCVSFKGMDYEKWQPLPVNEFIRDVERKDSWNDIQPEIYEKALGTVGLDFDSYDNPEEMWNDFLSAVDENKRKLAAKKLHLTSR</sequence>
<proteinExistence type="predicted"/>
<protein>
    <submittedName>
        <fullName evidence="1">Uncharacterized protein</fullName>
    </submittedName>
</protein>
<comment type="caution">
    <text evidence="1">The sequence shown here is derived from an EMBL/GenBank/DDBJ whole genome shotgun (WGS) entry which is preliminary data.</text>
</comment>
<accession>A0ABV1J6R7</accession>
<reference evidence="1 2" key="1">
    <citation type="submission" date="2024-04" db="EMBL/GenBank/DDBJ databases">
        <title>Human intestinal bacterial collection.</title>
        <authorList>
            <person name="Pauvert C."/>
            <person name="Hitch T.C.A."/>
            <person name="Clavel T."/>
        </authorList>
    </citation>
    <scope>NUCLEOTIDE SEQUENCE [LARGE SCALE GENOMIC DNA]</scope>
    <source>
        <strain evidence="1 2">CLA-SR-H026</strain>
    </source>
</reference>